<protein>
    <submittedName>
        <fullName evidence="2">Uncharacterized protein</fullName>
    </submittedName>
</protein>
<proteinExistence type="predicted"/>
<dbReference type="EMBL" id="SHOE01000021">
    <property type="protein sequence ID" value="NKJ69731.1"/>
    <property type="molecule type" value="Genomic_DNA"/>
</dbReference>
<keyword evidence="1" id="KW-0472">Membrane</keyword>
<evidence type="ECO:0000313" key="3">
    <source>
        <dbReference type="Proteomes" id="UP000778757"/>
    </source>
</evidence>
<sequence length="66" mass="7503">MHIVALLTINFANCICKMQQHANMPLHALLIMTLSAKSLLTCKVIYSYTQKMVRFRILNLTTAPKP</sequence>
<dbReference type="Proteomes" id="UP000778757">
    <property type="component" value="Unassembled WGS sequence"/>
</dbReference>
<evidence type="ECO:0000313" key="2">
    <source>
        <dbReference type="EMBL" id="NKJ69731.1"/>
    </source>
</evidence>
<reference evidence="2 3" key="1">
    <citation type="journal article" date="2019" name="Curr. Microbiol.">
        <title>Vibrio chemaguriensis sp. nov., from Sundarbans, Bay of Bengal.</title>
        <authorList>
            <person name="Ghosh A."/>
            <person name="Bhadury P."/>
        </authorList>
    </citation>
    <scope>NUCLEOTIDE SEQUENCE [LARGE SCALE GENOMIC DNA]</scope>
    <source>
        <strain evidence="2 3">Iso1</strain>
    </source>
</reference>
<feature type="transmembrane region" description="Helical" evidence="1">
    <location>
        <begin position="26"/>
        <end position="46"/>
    </location>
</feature>
<organism evidence="2 3">
    <name type="scientific">Vibrio chemaguriensis</name>
    <dbReference type="NCBI Taxonomy" id="2527672"/>
    <lineage>
        <taxon>Bacteria</taxon>
        <taxon>Pseudomonadati</taxon>
        <taxon>Pseudomonadota</taxon>
        <taxon>Gammaproteobacteria</taxon>
        <taxon>Vibrionales</taxon>
        <taxon>Vibrionaceae</taxon>
        <taxon>Vibrio</taxon>
    </lineage>
</organism>
<gene>
    <name evidence="2" type="ORF">EX191_18495</name>
</gene>
<comment type="caution">
    <text evidence="2">The sequence shown here is derived from an EMBL/GenBank/DDBJ whole genome shotgun (WGS) entry which is preliminary data.</text>
</comment>
<keyword evidence="3" id="KW-1185">Reference proteome</keyword>
<name>A0ABX1I213_9VIBR</name>
<evidence type="ECO:0000256" key="1">
    <source>
        <dbReference type="SAM" id="Phobius"/>
    </source>
</evidence>
<keyword evidence="1" id="KW-1133">Transmembrane helix</keyword>
<keyword evidence="1" id="KW-0812">Transmembrane</keyword>
<accession>A0ABX1I213</accession>